<protein>
    <submittedName>
        <fullName evidence="1 3">Uncharacterized protein</fullName>
    </submittedName>
</protein>
<sequence length="155" mass="18260">MRGTLAKGQLKPQGFSDKRTIAKTKLLYHSVKLRRRWYNGKDVRDIRTKQMAGSFRWAFFHPSDQTHSLDSWSHQNDQTGQHDRLRSISRSLSVLDHISILYYAEYQTNRSTPSRLEQWPCEIVISDVHVNRQWRFPCGDYISRNSRPLGLKPCL</sequence>
<reference evidence="3" key="2">
    <citation type="submission" date="2020-04" db="EMBL/GenBank/DDBJ databases">
        <authorList>
            <consortium name="NCBI Genome Project"/>
        </authorList>
    </citation>
    <scope>NUCLEOTIDE SEQUENCE</scope>
    <source>
        <strain evidence="3">CBS 781.70</strain>
    </source>
</reference>
<name>A0A6G1G497_9PEZI</name>
<evidence type="ECO:0000313" key="3">
    <source>
        <dbReference type="RefSeq" id="XP_033534443.1"/>
    </source>
</evidence>
<dbReference type="EMBL" id="ML975156">
    <property type="protein sequence ID" value="KAF1812812.1"/>
    <property type="molecule type" value="Genomic_DNA"/>
</dbReference>
<dbReference type="RefSeq" id="XP_033534443.1">
    <property type="nucleotide sequence ID" value="XM_033675246.1"/>
</dbReference>
<keyword evidence="2" id="KW-1185">Reference proteome</keyword>
<dbReference type="Proteomes" id="UP000504638">
    <property type="component" value="Unplaced"/>
</dbReference>
<evidence type="ECO:0000313" key="2">
    <source>
        <dbReference type="Proteomes" id="UP000504638"/>
    </source>
</evidence>
<reference evidence="3" key="3">
    <citation type="submission" date="2025-04" db="UniProtKB">
        <authorList>
            <consortium name="RefSeq"/>
        </authorList>
    </citation>
    <scope>IDENTIFICATION</scope>
    <source>
        <strain evidence="3">CBS 781.70</strain>
    </source>
</reference>
<organism evidence="1">
    <name type="scientific">Eremomyces bilateralis CBS 781.70</name>
    <dbReference type="NCBI Taxonomy" id="1392243"/>
    <lineage>
        <taxon>Eukaryota</taxon>
        <taxon>Fungi</taxon>
        <taxon>Dikarya</taxon>
        <taxon>Ascomycota</taxon>
        <taxon>Pezizomycotina</taxon>
        <taxon>Dothideomycetes</taxon>
        <taxon>Dothideomycetes incertae sedis</taxon>
        <taxon>Eremomycetales</taxon>
        <taxon>Eremomycetaceae</taxon>
        <taxon>Eremomyces</taxon>
    </lineage>
</organism>
<accession>A0A6G1G497</accession>
<evidence type="ECO:0000313" key="1">
    <source>
        <dbReference type="EMBL" id="KAF1812812.1"/>
    </source>
</evidence>
<reference evidence="1 3" key="1">
    <citation type="submission" date="2020-01" db="EMBL/GenBank/DDBJ databases">
        <authorList>
            <consortium name="DOE Joint Genome Institute"/>
            <person name="Haridas S."/>
            <person name="Albert R."/>
            <person name="Binder M."/>
            <person name="Bloem J."/>
            <person name="Labutti K."/>
            <person name="Salamov A."/>
            <person name="Andreopoulos B."/>
            <person name="Baker S.E."/>
            <person name="Barry K."/>
            <person name="Bills G."/>
            <person name="Bluhm B.H."/>
            <person name="Cannon C."/>
            <person name="Castanera R."/>
            <person name="Culley D.E."/>
            <person name="Daum C."/>
            <person name="Ezra D."/>
            <person name="Gonzalez J.B."/>
            <person name="Henrissat B."/>
            <person name="Kuo A."/>
            <person name="Liang C."/>
            <person name="Lipzen A."/>
            <person name="Lutzoni F."/>
            <person name="Magnuson J."/>
            <person name="Mondo S."/>
            <person name="Nolan M."/>
            <person name="Ohm R."/>
            <person name="Pangilinan J."/>
            <person name="Park H.-J."/>
            <person name="Ramirez L."/>
            <person name="Alfaro M."/>
            <person name="Sun H."/>
            <person name="Tritt A."/>
            <person name="Yoshinaga Y."/>
            <person name="Zwiers L.-H."/>
            <person name="Turgeon B.G."/>
            <person name="Goodwin S.B."/>
            <person name="Spatafora J.W."/>
            <person name="Crous P.W."/>
            <person name="Grigoriev I.V."/>
        </authorList>
    </citation>
    <scope>NUCLEOTIDE SEQUENCE</scope>
    <source>
        <strain evidence="1 3">CBS 781.70</strain>
    </source>
</reference>
<dbReference type="GeneID" id="54415816"/>
<gene>
    <name evidence="1 3" type="ORF">P152DRAFT_326822</name>
</gene>
<dbReference type="AlphaFoldDB" id="A0A6G1G497"/>
<proteinExistence type="predicted"/>